<keyword evidence="2" id="KW-1185">Reference proteome</keyword>
<proteinExistence type="predicted"/>
<evidence type="ECO:0000313" key="2">
    <source>
        <dbReference type="Proteomes" id="UP001168821"/>
    </source>
</evidence>
<evidence type="ECO:0000313" key="1">
    <source>
        <dbReference type="EMBL" id="KAJ3665160.1"/>
    </source>
</evidence>
<gene>
    <name evidence="1" type="ORF">Zmor_000671</name>
</gene>
<comment type="caution">
    <text evidence="1">The sequence shown here is derived from an EMBL/GenBank/DDBJ whole genome shotgun (WGS) entry which is preliminary data.</text>
</comment>
<dbReference type="EMBL" id="JALNTZ010000001">
    <property type="protein sequence ID" value="KAJ3665160.1"/>
    <property type="molecule type" value="Genomic_DNA"/>
</dbReference>
<organism evidence="1 2">
    <name type="scientific">Zophobas morio</name>
    <dbReference type="NCBI Taxonomy" id="2755281"/>
    <lineage>
        <taxon>Eukaryota</taxon>
        <taxon>Metazoa</taxon>
        <taxon>Ecdysozoa</taxon>
        <taxon>Arthropoda</taxon>
        <taxon>Hexapoda</taxon>
        <taxon>Insecta</taxon>
        <taxon>Pterygota</taxon>
        <taxon>Neoptera</taxon>
        <taxon>Endopterygota</taxon>
        <taxon>Coleoptera</taxon>
        <taxon>Polyphaga</taxon>
        <taxon>Cucujiformia</taxon>
        <taxon>Tenebrionidae</taxon>
        <taxon>Zophobas</taxon>
    </lineage>
</organism>
<sequence length="147" mass="16613">MSRLLRIVDTIHVITADPTKEKTSKNNLVRPWPPLPHRVSFLSLQPLEIQPTSAFAFARRFKLFLAPIHTLLHTARIVNKGVSRSRGLTSRGQCIPVQGHCQCTPTRIDRFMGADMGATSKKRWEKNWGKNLSQTQAASEIKVFNDP</sequence>
<dbReference type="Proteomes" id="UP001168821">
    <property type="component" value="Unassembled WGS sequence"/>
</dbReference>
<reference evidence="1" key="1">
    <citation type="journal article" date="2023" name="G3 (Bethesda)">
        <title>Whole genome assemblies of Zophobas morio and Tenebrio molitor.</title>
        <authorList>
            <person name="Kaur S."/>
            <person name="Stinson S.A."/>
            <person name="diCenzo G.C."/>
        </authorList>
    </citation>
    <scope>NUCLEOTIDE SEQUENCE</scope>
    <source>
        <strain evidence="1">QUZm001</strain>
    </source>
</reference>
<accession>A0AA38IXT3</accession>
<dbReference type="AlphaFoldDB" id="A0AA38IXT3"/>
<name>A0AA38IXT3_9CUCU</name>
<protein>
    <submittedName>
        <fullName evidence="1">Uncharacterized protein</fullName>
    </submittedName>
</protein>